<keyword evidence="7 8" id="KW-0472">Membrane</keyword>
<dbReference type="PANTHER" id="PTHR34975:SF2">
    <property type="entry name" value="SPORE GERMINATION PROTEIN A2"/>
    <property type="match status" value="1"/>
</dbReference>
<dbReference type="AlphaFoldDB" id="A0A4S4BFY3"/>
<feature type="transmembrane region" description="Helical" evidence="8">
    <location>
        <begin position="218"/>
        <end position="240"/>
    </location>
</feature>
<sequence length="368" mass="42094">MKEKINGFHLALFIYMCELDVTVFSLSRITAENVGTNGWAALLLLSPVALFNIYLYRLLFRVGEGRSAFELLEGVLPNWVLFPAYAVLAFFWVTLGSMIGKNFMLIYQTFAFQTTSPRLLFLLYCLVVYPLLIKDAYSILKAITIFFILTCAMNLLSPYFFGDWKLVRLTTSFFQGGDRAPSFHGWFEIYLVFVGFEVVLFLFPYLDKKGAAFRGAYIGHLLITSVYLLAVIIAFGFFSFQEVQVLQYPLINTLEYIELPFLNRMENLIFTGFLFANLVSTVIYCYAGKLTLQRIVPRVPDKLMSALVVAAVFVISGFFHILRDIERWLQTGLMTEAILSFAMPLALLPMAAYLKRRKRRQSQRGKAS</sequence>
<protein>
    <submittedName>
        <fullName evidence="9">Uncharacterized protein</fullName>
    </submittedName>
</protein>
<gene>
    <name evidence="9" type="ORF">E6C55_29665</name>
</gene>
<evidence type="ECO:0000256" key="1">
    <source>
        <dbReference type="ARBA" id="ARBA00004141"/>
    </source>
</evidence>
<dbReference type="GO" id="GO:0009847">
    <property type="term" value="P:spore germination"/>
    <property type="evidence" value="ECO:0007669"/>
    <property type="project" value="InterPro"/>
</dbReference>
<evidence type="ECO:0000313" key="9">
    <source>
        <dbReference type="EMBL" id="THF73292.1"/>
    </source>
</evidence>
<evidence type="ECO:0000256" key="5">
    <source>
        <dbReference type="ARBA" id="ARBA00022692"/>
    </source>
</evidence>
<keyword evidence="3" id="KW-0813">Transport</keyword>
<evidence type="ECO:0000256" key="4">
    <source>
        <dbReference type="ARBA" id="ARBA00022544"/>
    </source>
</evidence>
<comment type="subcellular location">
    <subcellularLocation>
        <location evidence="1">Membrane</location>
        <topology evidence="1">Multi-pass membrane protein</topology>
    </subcellularLocation>
</comment>
<dbReference type="Proteomes" id="UP000310636">
    <property type="component" value="Unassembled WGS sequence"/>
</dbReference>
<dbReference type="EMBL" id="SSOB01000058">
    <property type="protein sequence ID" value="THF73292.1"/>
    <property type="molecule type" value="Genomic_DNA"/>
</dbReference>
<keyword evidence="5 8" id="KW-0812">Transmembrane</keyword>
<comment type="similarity">
    <text evidence="2">Belongs to the amino acid-polyamine-organocation (APC) superfamily. Spore germination protein (SGP) (TC 2.A.3.9) family.</text>
</comment>
<feature type="transmembrane region" description="Helical" evidence="8">
    <location>
        <begin position="39"/>
        <end position="59"/>
    </location>
</feature>
<feature type="transmembrane region" description="Helical" evidence="8">
    <location>
        <begin position="189"/>
        <end position="206"/>
    </location>
</feature>
<feature type="transmembrane region" description="Helical" evidence="8">
    <location>
        <begin position="71"/>
        <end position="95"/>
    </location>
</feature>
<feature type="transmembrane region" description="Helical" evidence="8">
    <location>
        <begin position="268"/>
        <end position="287"/>
    </location>
</feature>
<keyword evidence="4" id="KW-0309">Germination</keyword>
<proteinExistence type="inferred from homology"/>
<evidence type="ECO:0000256" key="6">
    <source>
        <dbReference type="ARBA" id="ARBA00022989"/>
    </source>
</evidence>
<feature type="transmembrane region" description="Helical" evidence="8">
    <location>
        <begin position="139"/>
        <end position="161"/>
    </location>
</feature>
<dbReference type="RefSeq" id="WP_136373463.1">
    <property type="nucleotide sequence ID" value="NZ_SSOB01000058.1"/>
</dbReference>
<keyword evidence="10" id="KW-1185">Reference proteome</keyword>
<feature type="transmembrane region" description="Helical" evidence="8">
    <location>
        <begin position="334"/>
        <end position="354"/>
    </location>
</feature>
<reference evidence="9 10" key="1">
    <citation type="submission" date="2019-04" db="EMBL/GenBank/DDBJ databases">
        <title>Cohnella sp. nov. isolated from preserved vegetables.</title>
        <authorList>
            <person name="Lin S.-Y."/>
            <person name="Hung M.-H."/>
            <person name="Young C.-C."/>
        </authorList>
    </citation>
    <scope>NUCLEOTIDE SEQUENCE [LARGE SCALE GENOMIC DNA]</scope>
    <source>
        <strain evidence="9 10">CC-MHH1044</strain>
    </source>
</reference>
<evidence type="ECO:0000256" key="8">
    <source>
        <dbReference type="SAM" id="Phobius"/>
    </source>
</evidence>
<comment type="caution">
    <text evidence="9">The sequence shown here is derived from an EMBL/GenBank/DDBJ whole genome shotgun (WGS) entry which is preliminary data.</text>
</comment>
<dbReference type="Pfam" id="PF03845">
    <property type="entry name" value="Spore_permease"/>
    <property type="match status" value="1"/>
</dbReference>
<feature type="transmembrane region" description="Helical" evidence="8">
    <location>
        <begin position="7"/>
        <end position="27"/>
    </location>
</feature>
<evidence type="ECO:0000313" key="10">
    <source>
        <dbReference type="Proteomes" id="UP000310636"/>
    </source>
</evidence>
<feature type="transmembrane region" description="Helical" evidence="8">
    <location>
        <begin position="303"/>
        <end position="322"/>
    </location>
</feature>
<keyword evidence="6 8" id="KW-1133">Transmembrane helix</keyword>
<evidence type="ECO:0000256" key="2">
    <source>
        <dbReference type="ARBA" id="ARBA00007998"/>
    </source>
</evidence>
<dbReference type="GO" id="GO:0016020">
    <property type="term" value="C:membrane"/>
    <property type="evidence" value="ECO:0007669"/>
    <property type="project" value="UniProtKB-SubCell"/>
</dbReference>
<dbReference type="InterPro" id="IPR004761">
    <property type="entry name" value="Spore_GerAB"/>
</dbReference>
<dbReference type="OrthoDB" id="2957438at2"/>
<organism evidence="9 10">
    <name type="scientific">Cohnella fermenti</name>
    <dbReference type="NCBI Taxonomy" id="2565925"/>
    <lineage>
        <taxon>Bacteria</taxon>
        <taxon>Bacillati</taxon>
        <taxon>Bacillota</taxon>
        <taxon>Bacilli</taxon>
        <taxon>Bacillales</taxon>
        <taxon>Paenibacillaceae</taxon>
        <taxon>Cohnella</taxon>
    </lineage>
</organism>
<dbReference type="PANTHER" id="PTHR34975">
    <property type="entry name" value="SPORE GERMINATION PROTEIN A2"/>
    <property type="match status" value="1"/>
</dbReference>
<feature type="transmembrane region" description="Helical" evidence="8">
    <location>
        <begin position="115"/>
        <end position="132"/>
    </location>
</feature>
<evidence type="ECO:0000256" key="3">
    <source>
        <dbReference type="ARBA" id="ARBA00022448"/>
    </source>
</evidence>
<name>A0A4S4BFY3_9BACL</name>
<accession>A0A4S4BFY3</accession>
<evidence type="ECO:0000256" key="7">
    <source>
        <dbReference type="ARBA" id="ARBA00023136"/>
    </source>
</evidence>